<gene>
    <name evidence="5" type="ordered locus">Ccur_05950</name>
</gene>
<dbReference type="Pfam" id="PF19127">
    <property type="entry name" value="Choline_bind_3"/>
    <property type="match status" value="1"/>
</dbReference>
<dbReference type="PANTHER" id="PTHR30619:SF7">
    <property type="entry name" value="BETA-LACTAMASE DOMAIN PROTEIN"/>
    <property type="match status" value="1"/>
</dbReference>
<feature type="repeat" description="Cell wall-binding" evidence="2">
    <location>
        <begin position="625"/>
        <end position="644"/>
    </location>
</feature>
<evidence type="ECO:0000313" key="5">
    <source>
        <dbReference type="EMBL" id="ACU94312.1"/>
    </source>
</evidence>
<dbReference type="STRING" id="469378.Ccur_05950"/>
<dbReference type="InterPro" id="IPR006311">
    <property type="entry name" value="TAT_signal"/>
</dbReference>
<dbReference type="SUPFAM" id="SSF56281">
    <property type="entry name" value="Metallo-hydrolase/oxidoreductase"/>
    <property type="match status" value="1"/>
</dbReference>
<accession>C7MN22</accession>
<feature type="region of interest" description="Disordered" evidence="3">
    <location>
        <begin position="193"/>
        <end position="244"/>
    </location>
</feature>
<evidence type="ECO:0000256" key="2">
    <source>
        <dbReference type="PROSITE-ProRule" id="PRU00591"/>
    </source>
</evidence>
<dbReference type="PROSITE" id="PS51318">
    <property type="entry name" value="TAT"/>
    <property type="match status" value="1"/>
</dbReference>
<organism evidence="5 6">
    <name type="scientific">Cryptobacterium curtum (strain ATCC 700683 / DSM 15641 / CCUG 43107 / 12-3)</name>
    <dbReference type="NCBI Taxonomy" id="469378"/>
    <lineage>
        <taxon>Bacteria</taxon>
        <taxon>Bacillati</taxon>
        <taxon>Actinomycetota</taxon>
        <taxon>Coriobacteriia</taxon>
        <taxon>Eggerthellales</taxon>
        <taxon>Eggerthellaceae</taxon>
        <taxon>Cryptobacterium</taxon>
    </lineage>
</organism>
<feature type="repeat" description="Cell wall-binding" evidence="2">
    <location>
        <begin position="705"/>
        <end position="724"/>
    </location>
</feature>
<dbReference type="InterPro" id="IPR036866">
    <property type="entry name" value="RibonucZ/Hydroxyglut_hydro"/>
</dbReference>
<dbReference type="Pfam" id="PF01473">
    <property type="entry name" value="Choline_bind_1"/>
    <property type="match status" value="7"/>
</dbReference>
<dbReference type="AlphaFoldDB" id="C7MN22"/>
<keyword evidence="1" id="KW-0677">Repeat</keyword>
<feature type="repeat" description="Cell wall-binding" evidence="2">
    <location>
        <begin position="645"/>
        <end position="664"/>
    </location>
</feature>
<feature type="compositionally biased region" description="Basic and acidic residues" evidence="3">
    <location>
        <begin position="215"/>
        <end position="233"/>
    </location>
</feature>
<feature type="repeat" description="Cell wall-binding" evidence="2">
    <location>
        <begin position="459"/>
        <end position="478"/>
    </location>
</feature>
<proteinExistence type="predicted"/>
<dbReference type="Pfam" id="PF19085">
    <property type="entry name" value="Choline_bind_2"/>
    <property type="match status" value="1"/>
</dbReference>
<dbReference type="Gene3D" id="3.60.15.10">
    <property type="entry name" value="Ribonuclease Z/Hydroxyacylglutathione hydrolase-like"/>
    <property type="match status" value="1"/>
</dbReference>
<dbReference type="Gene3D" id="2.10.270.10">
    <property type="entry name" value="Cholin Binding"/>
    <property type="match status" value="5"/>
</dbReference>
<keyword evidence="6" id="KW-1185">Reference proteome</keyword>
<dbReference type="OrthoDB" id="2032428at2"/>
<dbReference type="eggNOG" id="COG2333">
    <property type="taxonomic scope" value="Bacteria"/>
</dbReference>
<dbReference type="EMBL" id="CP001682">
    <property type="protein sequence ID" value="ACU94312.1"/>
    <property type="molecule type" value="Genomic_DNA"/>
</dbReference>
<dbReference type="InterPro" id="IPR018337">
    <property type="entry name" value="Cell_wall/Cho-bd_repeat"/>
</dbReference>
<feature type="chain" id="PRO_5002980218" evidence="4">
    <location>
        <begin position="36"/>
        <end position="753"/>
    </location>
</feature>
<dbReference type="KEGG" id="ccu:Ccur_05950"/>
<feature type="repeat" description="Cell wall-binding" evidence="2">
    <location>
        <begin position="665"/>
        <end position="684"/>
    </location>
</feature>
<evidence type="ECO:0000256" key="1">
    <source>
        <dbReference type="ARBA" id="ARBA00022737"/>
    </source>
</evidence>
<dbReference type="InterPro" id="IPR052159">
    <property type="entry name" value="Competence_DNA_uptake"/>
</dbReference>
<keyword evidence="4" id="KW-0732">Signal</keyword>
<dbReference type="RefSeq" id="WP_012803000.1">
    <property type="nucleotide sequence ID" value="NC_013170.1"/>
</dbReference>
<feature type="signal peptide" evidence="4">
    <location>
        <begin position="1"/>
        <end position="35"/>
    </location>
</feature>
<evidence type="ECO:0000256" key="3">
    <source>
        <dbReference type="SAM" id="MobiDB-lite"/>
    </source>
</evidence>
<feature type="repeat" description="Cell wall-binding" evidence="2">
    <location>
        <begin position="498"/>
        <end position="517"/>
    </location>
</feature>
<dbReference type="Proteomes" id="UP000000954">
    <property type="component" value="Chromosome"/>
</dbReference>
<protein>
    <submittedName>
        <fullName evidence="5">Glucan-binding domain-containing protein</fullName>
    </submittedName>
</protein>
<dbReference type="SUPFAM" id="SSF69360">
    <property type="entry name" value="Cell wall binding repeat"/>
    <property type="match status" value="2"/>
</dbReference>
<dbReference type="PANTHER" id="PTHR30619">
    <property type="entry name" value="DNA INTERNALIZATION/COMPETENCE PROTEIN COMEC/REC2"/>
    <property type="match status" value="1"/>
</dbReference>
<dbReference type="PROSITE" id="PS51170">
    <property type="entry name" value="CW"/>
    <property type="match status" value="6"/>
</dbReference>
<dbReference type="eggNOG" id="COG5263">
    <property type="taxonomic scope" value="Bacteria"/>
</dbReference>
<sequence length="753" mass="83848">MKREISRRGFVIGGAYAGMAAATGAFMFSPSAAFAADVTRIHVMAFTDMDAIVLESNGRFAMVDSGEDSTYPGGSDARYPWRDGITKGNGHENEVISYLHSLGATESNFEFYLGTHPHSDHIGSASQVINEFRPKRVYTPEYDDSYITDSNALWDNQYCYDRLVEAAHNVGATLITSFDTSAPIDPVADASAAQRSASVETDPSAGTDAPAAESLSREDIIERFGVDPTDPHDPNNSSELPDGRVRAVVPASPNERSVASNSQTTGNPVFSLGAMTIEVMNYGDDYKLYGRPDCNWFSLGVKVSAYGKTAFLAGDINNYDGDEDRLASLLGHVDFLKTGHHGFWGSNTTNYLHALSPRYAVQTGPYDRPETQVLEDFCDMGTKFYTTPDVAAEGYQAVIATFNSSELQINVADDSTHYRMRSLAPAVVRWGGHAGVASTGWEYIEGAWYYFDGHAYAMHESWKEIDGNWYFFGEDSKMVTGWVDWDGWYYTGVDGIMQTGWQKIKDDWYCFDETGLMLSDAWSGNYWLGHDGVMARNQWVDDGHYYVGADGAWVPSRTRPVWRSDTVGWWLEHPDGSYPQNTWEAVDGSWYYFSALGYVASGWQQVGGLWFYLNPDHDGNFGVMQTGWQNIAGSWYHFDSSGAMETGWIDDSGLWYYLREDGTMATGWLYCDGSWYYLKEDGSMARGWLSYGGAWYLFSSSGAMQVGWRQDDGAWYFFSDSGVMQTGWVDDVAAGKSYHLRSDGTWDGQSRAL</sequence>
<dbReference type="HOGENOM" id="CLU_015019_0_0_11"/>
<evidence type="ECO:0000256" key="4">
    <source>
        <dbReference type="SAM" id="SignalP"/>
    </source>
</evidence>
<name>C7MN22_CRYCD</name>
<evidence type="ECO:0000313" key="6">
    <source>
        <dbReference type="Proteomes" id="UP000000954"/>
    </source>
</evidence>
<reference evidence="5 6" key="1">
    <citation type="journal article" date="2009" name="Stand. Genomic Sci.">
        <title>Complete genome sequence of Cryptobacterium curtum type strain (12-3).</title>
        <authorList>
            <person name="Mavrommatis K."/>
            <person name="Pukall R."/>
            <person name="Rohde C."/>
            <person name="Chen F."/>
            <person name="Sims D."/>
            <person name="Brettin T."/>
            <person name="Kuske C."/>
            <person name="Detter J.C."/>
            <person name="Han C."/>
            <person name="Lapidus A."/>
            <person name="Copeland A."/>
            <person name="Glavina Del Rio T."/>
            <person name="Nolan M."/>
            <person name="Lucas S."/>
            <person name="Tice H."/>
            <person name="Cheng J.F."/>
            <person name="Bruce D."/>
            <person name="Goodwin L."/>
            <person name="Pitluck S."/>
            <person name="Ovchinnikova G."/>
            <person name="Pati A."/>
            <person name="Ivanova N."/>
            <person name="Chen A."/>
            <person name="Palaniappan K."/>
            <person name="Chain P."/>
            <person name="D'haeseleer P."/>
            <person name="Goker M."/>
            <person name="Bristow J."/>
            <person name="Eisen J.A."/>
            <person name="Markowitz V."/>
            <person name="Hugenholtz P."/>
            <person name="Rohde M."/>
            <person name="Klenk H.P."/>
            <person name="Kyrpides N.C."/>
        </authorList>
    </citation>
    <scope>NUCLEOTIDE SEQUENCE [LARGE SCALE GENOMIC DNA]</scope>
    <source>
        <strain evidence="6">ATCC 700683 / DSM 15641 / 12-3</strain>
    </source>
</reference>